<reference evidence="1 2" key="1">
    <citation type="submission" date="2017-11" db="EMBL/GenBank/DDBJ databases">
        <title>Genome sequence of Pseudomonas arsenicoxydans ACM1.</title>
        <authorList>
            <person name="Nascimento F.X."/>
        </authorList>
    </citation>
    <scope>NUCLEOTIDE SEQUENCE [LARGE SCALE GENOMIC DNA]</scope>
    <source>
        <strain evidence="1 2">ACM1</strain>
    </source>
</reference>
<dbReference type="RefSeq" id="WP_208671795.1">
    <property type="nucleotide sequence ID" value="NZ_CP024767.1"/>
</dbReference>
<dbReference type="AlphaFoldDB" id="A0A4P6GH10"/>
<accession>A0A4P6GH10</accession>
<evidence type="ECO:0000313" key="1">
    <source>
        <dbReference type="EMBL" id="QAY84801.1"/>
    </source>
</evidence>
<protein>
    <submittedName>
        <fullName evidence="1">Uncharacterized protein</fullName>
    </submittedName>
</protein>
<gene>
    <name evidence="1" type="ORF">CUN61_12710</name>
</gene>
<keyword evidence="2" id="KW-1185">Reference proteome</keyword>
<organism evidence="1 2">
    <name type="scientific">Pseudomonas arsenicoxydans</name>
    <dbReference type="NCBI Taxonomy" id="702115"/>
    <lineage>
        <taxon>Bacteria</taxon>
        <taxon>Pseudomonadati</taxon>
        <taxon>Pseudomonadota</taxon>
        <taxon>Gammaproteobacteria</taxon>
        <taxon>Pseudomonadales</taxon>
        <taxon>Pseudomonadaceae</taxon>
        <taxon>Pseudomonas</taxon>
    </lineage>
</organism>
<dbReference type="EMBL" id="CP024767">
    <property type="protein sequence ID" value="QAY84801.1"/>
    <property type="molecule type" value="Genomic_DNA"/>
</dbReference>
<sequence>MTTTHFDANGSAKNIPVNISTKNMEARFAPLLPKNQPFWFEVTRVSGNGTEGSPPVQLFYKYPAPGEADTDGGKPFNQGLKLPVASESIIDQTVIDEGMFVTVLAYFNQSIGDVVVLAFGTLLLEHTVTALGDIVFELTPQMLASLAPTNSLVVRYTLFDEVENTSGWSDALNLTAKPGTVLLTAPIFKQADPHDVVNHDELAGGAMVIQVTGVFAKNDLIELTLVGLTRGGDTATHTFSETLNAATRSLDFSALNEWARNLIGGSARASYELTRAGKTQLSKPADATFSGSSLPLGLPIVDPLVDNKLPVDTATATVQVAKYWPLKTGAIVKLNWQTIDQDGIKTLFIFKLIVTDPTQPVIFQVPAKYIAPYAHTPLTVQCTVTNPGEVEVFSNLLQLMFGEEVLGKLLPPRVDEADDKTLVPFKARNTLTIVAPTNSALKPDAQLTVSWIGAAGTPSGGSHTSPATLVSAGLIIRIPNSVVAFCLGTVVRVFYTIIQGGKTYISDDLNLSVQLIPQESGDLPTPTIAGVTTKELDVSKLVGNEKFSVAQWFLQAYGQCVWLRYDGFLPNGNATEHVVWTGQAHKYPPSALITQAPIPWLKTLADGREMTVRFGVNFEGKANSATMVSFPRRVYTIRAALTLLAPTVNEAPTDKTLDPFAAQHTLTCQVPANTFVDGDQITVSWIAPPGVSPQGSYTSPATLVSAGLAISIPTSVVAFCLGLTVTVIYNVIRRGVSSPSLPLSLTVLAIADFDSRLPAPTILQAENNGEGPELDITNLTAPATIRCLVWPLIALFQPVWLILSGKNASGSDITTTLLSFPKNAVHQAWINLKYFDVSIPESFTEQLADGSILEVKFLAAFDKNADINKAITFTLRRYTIRALKPILSENFDHRATQLIAPGGRIVLDSMTITFLAGNGYMGITSLANVITGPYPQLPDYCYGQVLEMHWQASGTAQHMHIQFNWNYSYVSFWCRFAQFNDLSVYFFDEAGKTLHHMYLANNFNPQLVTYSTPGHNYIRSIEIRTPRMDLMVFDYFKFEYI</sequence>
<evidence type="ECO:0000313" key="2">
    <source>
        <dbReference type="Proteomes" id="UP000291121"/>
    </source>
</evidence>
<dbReference type="Proteomes" id="UP000291121">
    <property type="component" value="Chromosome"/>
</dbReference>
<proteinExistence type="predicted"/>
<name>A0A4P6GH10_9PSED</name>